<dbReference type="InterPro" id="IPR027267">
    <property type="entry name" value="AH/BAR_dom_sf"/>
</dbReference>
<dbReference type="PROSITE" id="PS51338">
    <property type="entry name" value="IMD"/>
    <property type="match status" value="1"/>
</dbReference>
<keyword evidence="7" id="KW-1185">Reference proteome</keyword>
<dbReference type="GO" id="GO:0030838">
    <property type="term" value="P:positive regulation of actin filament polymerization"/>
    <property type="evidence" value="ECO:0007669"/>
    <property type="project" value="TreeGrafter"/>
</dbReference>
<dbReference type="GO" id="GO:0005829">
    <property type="term" value="C:cytosol"/>
    <property type="evidence" value="ECO:0007669"/>
    <property type="project" value="TreeGrafter"/>
</dbReference>
<reference evidence="6 7" key="1">
    <citation type="submission" date="2023-11" db="EMBL/GenBank/DDBJ databases">
        <title>Halocaridina rubra genome assembly.</title>
        <authorList>
            <person name="Smith C."/>
        </authorList>
    </citation>
    <scope>NUCLEOTIDE SEQUENCE [LARGE SCALE GENOMIC DNA]</scope>
    <source>
        <strain evidence="6">EP-1</strain>
        <tissue evidence="6">Whole</tissue>
    </source>
</reference>
<dbReference type="SUPFAM" id="SSF103657">
    <property type="entry name" value="BAR/IMD domain-like"/>
    <property type="match status" value="1"/>
</dbReference>
<feature type="compositionally biased region" description="Polar residues" evidence="3">
    <location>
        <begin position="270"/>
        <end position="282"/>
    </location>
</feature>
<feature type="compositionally biased region" description="Basic and acidic residues" evidence="3">
    <location>
        <begin position="567"/>
        <end position="579"/>
    </location>
</feature>
<protein>
    <recommendedName>
        <fullName evidence="8">SH3 domain-containing protein</fullName>
    </recommendedName>
</protein>
<dbReference type="FunFam" id="2.30.30.40:FF:000188">
    <property type="entry name" value="Insulin receptor tyrosine kinase substrate"/>
    <property type="match status" value="1"/>
</dbReference>
<feature type="compositionally biased region" description="Pro residues" evidence="3">
    <location>
        <begin position="736"/>
        <end position="746"/>
    </location>
</feature>
<proteinExistence type="predicted"/>
<keyword evidence="1 2" id="KW-0728">SH3 domain</keyword>
<feature type="compositionally biased region" description="Polar residues" evidence="3">
    <location>
        <begin position="789"/>
        <end position="800"/>
    </location>
</feature>
<feature type="region of interest" description="Disordered" evidence="3">
    <location>
        <begin position="550"/>
        <end position="583"/>
    </location>
</feature>
<gene>
    <name evidence="6" type="ORF">SK128_016171</name>
</gene>
<dbReference type="Gene3D" id="1.20.1270.60">
    <property type="entry name" value="Arfaptin homology (AH) domain/BAR domain"/>
    <property type="match status" value="1"/>
</dbReference>
<dbReference type="EMBL" id="JAXCGZ010013971">
    <property type="protein sequence ID" value="KAK7071755.1"/>
    <property type="molecule type" value="Genomic_DNA"/>
</dbReference>
<evidence type="ECO:0000256" key="3">
    <source>
        <dbReference type="SAM" id="MobiDB-lite"/>
    </source>
</evidence>
<feature type="region of interest" description="Disordered" evidence="3">
    <location>
        <begin position="759"/>
        <end position="825"/>
    </location>
</feature>
<sequence>MSVQRQKSDSSDFQSCELVAVTQERRRYGFILERQCSLAKHYLAYHTKGSHLLQHNLDNWQDISKTREALPDRIQAMLPSSKPKDEVIYSSPMCLDDDNMSVTSQMRKARSVDASCQDLSSLADDIPSRPMTRARSEFNLTHGSTPENMMLRRSMAVPEDSSRRTMARALYAYLPSGDNQLSFHEMDLIGLIGDKNKGWQYGENLRTQRCGWFPVAYTEVIHEEDDSALGSLTTQEIALSLDAHRPNQPIGSADEHKSRPLSAHITLTQRYPSTHRSSSSGPQFRAPSPATASDATNSSAGLQLSQSSTATSSATKSSSSSSHVVGLASSQETLRTNTTISSSVNTVLYNPGSHLDPVPGARVSMSIMKKSPSQPQHLRSNSNQFTGSSFTSSTTTSTSSMTLSRSFTNAAASSHLSSRYQKRGSGNSSSFHSSDDSGFSNESGSLRPPANPEADYSDDDITGFVHPERNSLSSRWLRSQSMLHLNGNSAPSSSQVANGSELQGSHGLQYFPEQDATKTLPAPGKKKGSKKHRDLSLPAMSIDHFVTLARRKASKSPKSPCAQKIATQRERGREQERGRKSLRRSSSLLCLGIDSCHGVPDDGQSADYEDVWSEDWRHSSLVDLLLNIPEPPPFQPPEPPSISMNKQHMDYSSRPPMPLPQEHPGSTLKSSAHTVSSGTTQQNSSSGNSTLTGSEEEDEEIYMVVRDHRCQLQNSYTRGPRKQVCRSLTWASPPNRSSPPTPPPPINLNAIESVKVSKIRKARNSRRPDCRPSFRVPPSDPRDHHHDITCTTDAQFQNVRKTSPPVPPKKKSQISRPPHPLPQEKSKEIIGHGTWRYSGNVNIFNYSDFMNKRLKCPEGISRLDQQSYTSGNLCGPWYDLWGDDPSVADV</sequence>
<feature type="region of interest" description="Disordered" evidence="3">
    <location>
        <begin position="270"/>
        <end position="323"/>
    </location>
</feature>
<evidence type="ECO:0000256" key="2">
    <source>
        <dbReference type="PROSITE-ProRule" id="PRU00192"/>
    </source>
</evidence>
<dbReference type="Gene3D" id="2.30.30.40">
    <property type="entry name" value="SH3 Domains"/>
    <property type="match status" value="1"/>
</dbReference>
<dbReference type="SUPFAM" id="SSF50044">
    <property type="entry name" value="SH3-domain"/>
    <property type="match status" value="1"/>
</dbReference>
<comment type="caution">
    <text evidence="6">The sequence shown here is derived from an EMBL/GenBank/DDBJ whole genome shotgun (WGS) entry which is preliminary data.</text>
</comment>
<feature type="compositionally biased region" description="Low complexity" evidence="3">
    <location>
        <begin position="425"/>
        <end position="441"/>
    </location>
</feature>
<feature type="compositionally biased region" description="Low complexity" evidence="3">
    <location>
        <begin position="676"/>
        <end position="693"/>
    </location>
</feature>
<dbReference type="InterPro" id="IPR027681">
    <property type="entry name" value="IRSp53/IRTKS/Pinkbar"/>
</dbReference>
<evidence type="ECO:0000313" key="6">
    <source>
        <dbReference type="EMBL" id="KAK7071755.1"/>
    </source>
</evidence>
<feature type="compositionally biased region" description="Pro residues" evidence="3">
    <location>
        <begin position="629"/>
        <end position="640"/>
    </location>
</feature>
<name>A0AAN9A444_HALRR</name>
<dbReference type="InterPro" id="IPR013606">
    <property type="entry name" value="I-BAR_dom"/>
</dbReference>
<feature type="compositionally biased region" description="Basic residues" evidence="3">
    <location>
        <begin position="524"/>
        <end position="533"/>
    </location>
</feature>
<evidence type="ECO:0000259" key="4">
    <source>
        <dbReference type="PROSITE" id="PS50002"/>
    </source>
</evidence>
<organism evidence="6 7">
    <name type="scientific">Halocaridina rubra</name>
    <name type="common">Hawaiian red shrimp</name>
    <dbReference type="NCBI Taxonomy" id="373956"/>
    <lineage>
        <taxon>Eukaryota</taxon>
        <taxon>Metazoa</taxon>
        <taxon>Ecdysozoa</taxon>
        <taxon>Arthropoda</taxon>
        <taxon>Crustacea</taxon>
        <taxon>Multicrustacea</taxon>
        <taxon>Malacostraca</taxon>
        <taxon>Eumalacostraca</taxon>
        <taxon>Eucarida</taxon>
        <taxon>Decapoda</taxon>
        <taxon>Pleocyemata</taxon>
        <taxon>Caridea</taxon>
        <taxon>Atyoidea</taxon>
        <taxon>Atyidae</taxon>
        <taxon>Halocaridina</taxon>
    </lineage>
</organism>
<dbReference type="Proteomes" id="UP001381693">
    <property type="component" value="Unassembled WGS sequence"/>
</dbReference>
<feature type="region of interest" description="Disordered" evidence="3">
    <location>
        <begin position="628"/>
        <end position="698"/>
    </location>
</feature>
<dbReference type="PANTHER" id="PTHR14206">
    <property type="entry name" value="BRAIN-SPECIFIC ANGIOGENESIS INHIBITOR 1-ASSOCIATED PROTEIN 2"/>
    <property type="match status" value="1"/>
</dbReference>
<dbReference type="GO" id="GO:0051764">
    <property type="term" value="P:actin crosslink formation"/>
    <property type="evidence" value="ECO:0007669"/>
    <property type="project" value="TreeGrafter"/>
</dbReference>
<evidence type="ECO:0008006" key="8">
    <source>
        <dbReference type="Google" id="ProtNLM"/>
    </source>
</evidence>
<dbReference type="PANTHER" id="PTHR14206:SF7">
    <property type="entry name" value="INSULIN RECEPTOR SUBSTRATE 53 KDA, ISOFORM A"/>
    <property type="match status" value="1"/>
</dbReference>
<feature type="compositionally biased region" description="Low complexity" evidence="3">
    <location>
        <begin position="380"/>
        <end position="402"/>
    </location>
</feature>
<feature type="domain" description="IMD" evidence="5">
    <location>
        <begin position="1"/>
        <end position="84"/>
    </location>
</feature>
<dbReference type="InterPro" id="IPR036028">
    <property type="entry name" value="SH3-like_dom_sf"/>
</dbReference>
<dbReference type="PROSITE" id="PS50002">
    <property type="entry name" value="SH3"/>
    <property type="match status" value="1"/>
</dbReference>
<evidence type="ECO:0000259" key="5">
    <source>
        <dbReference type="PROSITE" id="PS51338"/>
    </source>
</evidence>
<dbReference type="CDD" id="cd11779">
    <property type="entry name" value="SH3_Irsp53_BAIAP2L"/>
    <property type="match status" value="1"/>
</dbReference>
<feature type="compositionally biased region" description="Polar residues" evidence="3">
    <location>
        <begin position="290"/>
        <end position="301"/>
    </location>
</feature>
<dbReference type="SMART" id="SM00326">
    <property type="entry name" value="SH3"/>
    <property type="match status" value="1"/>
</dbReference>
<dbReference type="GO" id="GO:0007009">
    <property type="term" value="P:plasma membrane organization"/>
    <property type="evidence" value="ECO:0007669"/>
    <property type="project" value="InterPro"/>
</dbReference>
<dbReference type="GO" id="GO:0005654">
    <property type="term" value="C:nucleoplasm"/>
    <property type="evidence" value="ECO:0007669"/>
    <property type="project" value="TreeGrafter"/>
</dbReference>
<dbReference type="Pfam" id="PF00018">
    <property type="entry name" value="SH3_1"/>
    <property type="match status" value="1"/>
</dbReference>
<feature type="region of interest" description="Disordered" evidence="3">
    <location>
        <begin position="486"/>
        <end position="536"/>
    </location>
</feature>
<dbReference type="AlphaFoldDB" id="A0AAN9A444"/>
<evidence type="ECO:0000313" key="7">
    <source>
        <dbReference type="Proteomes" id="UP001381693"/>
    </source>
</evidence>
<feature type="compositionally biased region" description="Low complexity" evidence="3">
    <location>
        <begin position="302"/>
        <end position="323"/>
    </location>
</feature>
<dbReference type="Pfam" id="PF08397">
    <property type="entry name" value="IMD"/>
    <property type="match status" value="1"/>
</dbReference>
<dbReference type="GO" id="GO:0051017">
    <property type="term" value="P:actin filament bundle assembly"/>
    <property type="evidence" value="ECO:0007669"/>
    <property type="project" value="TreeGrafter"/>
</dbReference>
<accession>A0AAN9A444</accession>
<feature type="region of interest" description="Disordered" evidence="3">
    <location>
        <begin position="368"/>
        <end position="402"/>
    </location>
</feature>
<dbReference type="InterPro" id="IPR001452">
    <property type="entry name" value="SH3_domain"/>
</dbReference>
<feature type="region of interest" description="Disordered" evidence="3">
    <location>
        <begin position="729"/>
        <end position="748"/>
    </location>
</feature>
<evidence type="ECO:0000256" key="1">
    <source>
        <dbReference type="ARBA" id="ARBA00022443"/>
    </source>
</evidence>
<feature type="compositionally biased region" description="Polar residues" evidence="3">
    <location>
        <begin position="486"/>
        <end position="503"/>
    </location>
</feature>
<feature type="domain" description="SH3" evidence="4">
    <location>
        <begin position="162"/>
        <end position="223"/>
    </location>
</feature>
<feature type="region of interest" description="Disordered" evidence="3">
    <location>
        <begin position="418"/>
        <end position="465"/>
    </location>
</feature>